<dbReference type="Pfam" id="PF13439">
    <property type="entry name" value="Glyco_transf_4"/>
    <property type="match status" value="1"/>
</dbReference>
<dbReference type="Pfam" id="PF00534">
    <property type="entry name" value="Glycos_transf_1"/>
    <property type="match status" value="1"/>
</dbReference>
<dbReference type="AlphaFoldDB" id="A0A838CU63"/>
<comment type="caution">
    <text evidence="3">The sequence shown here is derived from an EMBL/GenBank/DDBJ whole genome shotgun (WGS) entry which is preliminary data.</text>
</comment>
<organism evidence="3 4">
    <name type="scientific">Halobacillus locisalis</name>
    <dbReference type="NCBI Taxonomy" id="220753"/>
    <lineage>
        <taxon>Bacteria</taxon>
        <taxon>Bacillati</taxon>
        <taxon>Bacillota</taxon>
        <taxon>Bacilli</taxon>
        <taxon>Bacillales</taxon>
        <taxon>Bacillaceae</taxon>
        <taxon>Halobacillus</taxon>
    </lineage>
</organism>
<feature type="domain" description="Glycosyl transferase family 1" evidence="1">
    <location>
        <begin position="177"/>
        <end position="329"/>
    </location>
</feature>
<keyword evidence="3" id="KW-0808">Transferase</keyword>
<dbReference type="PANTHER" id="PTHR12526">
    <property type="entry name" value="GLYCOSYLTRANSFERASE"/>
    <property type="match status" value="1"/>
</dbReference>
<dbReference type="SUPFAM" id="SSF53756">
    <property type="entry name" value="UDP-Glycosyltransferase/glycogen phosphorylase"/>
    <property type="match status" value="1"/>
</dbReference>
<evidence type="ECO:0000259" key="1">
    <source>
        <dbReference type="Pfam" id="PF00534"/>
    </source>
</evidence>
<keyword evidence="4" id="KW-1185">Reference proteome</keyword>
<evidence type="ECO:0000313" key="3">
    <source>
        <dbReference type="EMBL" id="MBA2175315.1"/>
    </source>
</evidence>
<dbReference type="Gene3D" id="3.40.50.2000">
    <property type="entry name" value="Glycogen Phosphorylase B"/>
    <property type="match status" value="2"/>
</dbReference>
<dbReference type="EMBL" id="JACEFG010000002">
    <property type="protein sequence ID" value="MBA2175315.1"/>
    <property type="molecule type" value="Genomic_DNA"/>
</dbReference>
<feature type="domain" description="Glycosyltransferase subfamily 4-like N-terminal" evidence="2">
    <location>
        <begin position="13"/>
        <end position="168"/>
    </location>
</feature>
<dbReference type="PANTHER" id="PTHR12526:SF638">
    <property type="entry name" value="SPORE COAT PROTEIN SA"/>
    <property type="match status" value="1"/>
</dbReference>
<dbReference type="InterPro" id="IPR028098">
    <property type="entry name" value="Glyco_trans_4-like_N"/>
</dbReference>
<dbReference type="RefSeq" id="WP_181472336.1">
    <property type="nucleotide sequence ID" value="NZ_JACEFG010000002.1"/>
</dbReference>
<dbReference type="CDD" id="cd03801">
    <property type="entry name" value="GT4_PimA-like"/>
    <property type="match status" value="1"/>
</dbReference>
<sequence>MKVLHVISGGETGGSKNHVISLLSQFPKEDVILVCMQKGELYEDALKNNIDVRLLEQKSRYDVQAAKKLTQIIKEENADIVHSHGPRANLFAALIKRSFKRPLVTTMHSDPTLDFMKGGIKGKVFTKLNLWTYKRMDHFFAVSERFKSHLIQLGVHSIDITTIYNGIDFTPATKQRTLTRADLGLTEDELVISMVARLHPVKGHNYVFDALKQLNDPKVKVLLVGDGPYKQDLINQVNKLGLDDAVHFLGFRNDINELYQISDLGMLASLSESFPLALLEAAKEHTSVITTEVGGVDQLVPNPGYGWIVRPKNSNELAGAIEEAAEMKKTTPDELKAKGDRLYNHASEAFSLTQLAASYRDTYEQLMSNHR</sequence>
<proteinExistence type="predicted"/>
<protein>
    <submittedName>
        <fullName evidence="3">Glycosyltransferase family 4 protein</fullName>
    </submittedName>
</protein>
<reference evidence="3 4" key="1">
    <citation type="journal article" date="2004" name="Extremophiles">
        <title>Halobacillus locisalis sp. nov., a halophilic bacterium isolated from a marine solar saltern of the Yellow Sea in Korea.</title>
        <authorList>
            <person name="Yoon J.H."/>
            <person name="Kang K.H."/>
            <person name="Oh T.K."/>
            <person name="Park Y.H."/>
        </authorList>
    </citation>
    <scope>NUCLEOTIDE SEQUENCE [LARGE SCALE GENOMIC DNA]</scope>
    <source>
        <strain evidence="3 4">KCTC 3788</strain>
    </source>
</reference>
<dbReference type="Proteomes" id="UP000571017">
    <property type="component" value="Unassembled WGS sequence"/>
</dbReference>
<evidence type="ECO:0000259" key="2">
    <source>
        <dbReference type="Pfam" id="PF13439"/>
    </source>
</evidence>
<accession>A0A838CU63</accession>
<gene>
    <name evidence="3" type="ORF">H0266_10445</name>
</gene>
<evidence type="ECO:0000313" key="4">
    <source>
        <dbReference type="Proteomes" id="UP000571017"/>
    </source>
</evidence>
<name>A0A838CU63_9BACI</name>
<dbReference type="InterPro" id="IPR001296">
    <property type="entry name" value="Glyco_trans_1"/>
</dbReference>
<dbReference type="GO" id="GO:0016757">
    <property type="term" value="F:glycosyltransferase activity"/>
    <property type="evidence" value="ECO:0007669"/>
    <property type="project" value="InterPro"/>
</dbReference>